<protein>
    <submittedName>
        <fullName evidence="2">Uncharacterized protein</fullName>
    </submittedName>
</protein>
<dbReference type="EMBL" id="CP093442">
    <property type="protein sequence ID" value="UOF00170.1"/>
    <property type="molecule type" value="Genomic_DNA"/>
</dbReference>
<sequence>MAFPSRILFISIVCFFCLAAHAQELNKAIVKVVPFSSLQKGLHPFQTDCRNILREPQVQWDQIEIVSFKAQSALQLKISGEVLENLDVRFWSRRILLYDKNKKPLKPVILPAISLPLKNETGYFLISVNVPEEANMISVPLEFYGADRFRYLIHVRNVHQEMTAEAYPNLDKVGRDFCTRDLMWAGVGLMGAVQKQDTSPVETTLDLSSFTFDNLSFEKRWNWKVDRSIRVFAHSGTFQFNNFLDVAGAERVIDINTDVTFTRRHWNYKNSLFKVQYGYLGSANFERRPYAVILSSTEGSISVGQHLSVAAGGYAELFSHNNKWYTEATLRFHPLHLGLDHTYSGIGFSGSLGIARPFGYEKALGIYSYGTMFQGKHSGSDTKDNSDVFYFQTHLEIRYGWLF</sequence>
<feature type="chain" id="PRO_5047350695" evidence="1">
    <location>
        <begin position="23"/>
        <end position="403"/>
    </location>
</feature>
<proteinExistence type="predicted"/>
<name>A0ABY4C5D1_9BACT</name>
<dbReference type="RefSeq" id="WP_243535874.1">
    <property type="nucleotide sequence ID" value="NZ_CP093442.1"/>
</dbReference>
<evidence type="ECO:0000313" key="3">
    <source>
        <dbReference type="Proteomes" id="UP000830116"/>
    </source>
</evidence>
<keyword evidence="3" id="KW-1185">Reference proteome</keyword>
<reference evidence="2" key="1">
    <citation type="submission" date="2022-03" db="EMBL/GenBank/DDBJ databases">
        <title>Genome Identification and Characterization of new species Bdellovibrio reynosense LBG001 sp. nov. from a Mexico soil sample.</title>
        <authorList>
            <person name="Camilli A."/>
            <person name="Ajao Y."/>
            <person name="Guo X."/>
        </authorList>
    </citation>
    <scope>NUCLEOTIDE SEQUENCE</scope>
    <source>
        <strain evidence="2">LBG001</strain>
    </source>
</reference>
<keyword evidence="1" id="KW-0732">Signal</keyword>
<feature type="signal peptide" evidence="1">
    <location>
        <begin position="1"/>
        <end position="22"/>
    </location>
</feature>
<organism evidence="2 3">
    <name type="scientific">Bdellovibrio reynosensis</name>
    <dbReference type="NCBI Taxonomy" id="2835041"/>
    <lineage>
        <taxon>Bacteria</taxon>
        <taxon>Pseudomonadati</taxon>
        <taxon>Bdellovibrionota</taxon>
        <taxon>Bdellovibrionia</taxon>
        <taxon>Bdellovibrionales</taxon>
        <taxon>Pseudobdellovibrionaceae</taxon>
        <taxon>Bdellovibrio</taxon>
    </lineage>
</organism>
<accession>A0ABY4C5D1</accession>
<gene>
    <name evidence="2" type="ORF">MNR06_10700</name>
</gene>
<dbReference type="Proteomes" id="UP000830116">
    <property type="component" value="Chromosome"/>
</dbReference>
<evidence type="ECO:0000313" key="2">
    <source>
        <dbReference type="EMBL" id="UOF00170.1"/>
    </source>
</evidence>
<evidence type="ECO:0000256" key="1">
    <source>
        <dbReference type="SAM" id="SignalP"/>
    </source>
</evidence>